<dbReference type="AlphaFoldDB" id="A0A106BZU9"/>
<organism evidence="2">
    <name type="scientific">Shewanella frigidimarina</name>
    <dbReference type="NCBI Taxonomy" id="56812"/>
    <lineage>
        <taxon>Bacteria</taxon>
        <taxon>Pseudomonadati</taxon>
        <taxon>Pseudomonadota</taxon>
        <taxon>Gammaproteobacteria</taxon>
        <taxon>Alteromonadales</taxon>
        <taxon>Shewanellaceae</taxon>
        <taxon>Shewanella</taxon>
    </lineage>
</organism>
<evidence type="ECO:0008006" key="4">
    <source>
        <dbReference type="Google" id="ProtNLM"/>
    </source>
</evidence>
<proteinExistence type="predicted"/>
<dbReference type="RefSeq" id="WP_059746050.1">
    <property type="nucleotide sequence ID" value="NZ_JBOZOX010000024.1"/>
</dbReference>
<reference evidence="2 3" key="1">
    <citation type="submission" date="2016-01" db="EMBL/GenBank/DDBJ databases">
        <title>Draft genome of the antarctic isolate Shewanella frigidimarina Ag06-30.</title>
        <authorList>
            <person name="Parmeciano Di Noto G."/>
            <person name="Vazquez S."/>
            <person name="Mac Cormack W."/>
            <person name="Iriarte A."/>
            <person name="Quiroga C."/>
        </authorList>
    </citation>
    <scope>NUCLEOTIDE SEQUENCE [LARGE SCALE GENOMIC DNA]</scope>
    <source>
        <strain evidence="2 3">Ag06-30</strain>
    </source>
</reference>
<gene>
    <name evidence="2" type="ORF">AWJ07_16610</name>
</gene>
<protein>
    <recommendedName>
        <fullName evidence="4">Phage shock protein B</fullName>
    </recommendedName>
</protein>
<evidence type="ECO:0000313" key="2">
    <source>
        <dbReference type="EMBL" id="KVX01646.1"/>
    </source>
</evidence>
<name>A0A106BZU9_SHEFR</name>
<keyword evidence="1" id="KW-1133">Transmembrane helix</keyword>
<keyword evidence="1" id="KW-0472">Membrane</keyword>
<keyword evidence="1" id="KW-0812">Transmembrane</keyword>
<evidence type="ECO:0000313" key="3">
    <source>
        <dbReference type="Proteomes" id="UP000055702"/>
    </source>
</evidence>
<dbReference type="Proteomes" id="UP000055702">
    <property type="component" value="Unassembled WGS sequence"/>
</dbReference>
<accession>A0A106BZU9</accession>
<dbReference type="EMBL" id="LRDC01000020">
    <property type="protein sequence ID" value="KVX01646.1"/>
    <property type="molecule type" value="Genomic_DNA"/>
</dbReference>
<sequence length="74" mass="8480">MENDIAIIALVFIIVVGTTASEMFKYYMKHKQQTDTGSVSDLQAQNQALIERIQVLEKLVTDSDFDLKQQFKQL</sequence>
<comment type="caution">
    <text evidence="2">The sequence shown here is derived from an EMBL/GenBank/DDBJ whole genome shotgun (WGS) entry which is preliminary data.</text>
</comment>
<feature type="transmembrane region" description="Helical" evidence="1">
    <location>
        <begin position="6"/>
        <end position="24"/>
    </location>
</feature>
<evidence type="ECO:0000256" key="1">
    <source>
        <dbReference type="SAM" id="Phobius"/>
    </source>
</evidence>